<dbReference type="Proteomes" id="UP000608923">
    <property type="component" value="Unassembled WGS sequence"/>
</dbReference>
<feature type="compositionally biased region" description="Polar residues" evidence="6">
    <location>
        <begin position="278"/>
        <end position="293"/>
    </location>
</feature>
<dbReference type="PANTHER" id="PTHR32071:SF77">
    <property type="entry name" value="TRANSCRIPTIONAL REGULATORY PROTEIN"/>
    <property type="match status" value="1"/>
</dbReference>
<dbReference type="Pfam" id="PF00158">
    <property type="entry name" value="Sigma54_activat"/>
    <property type="match status" value="1"/>
</dbReference>
<keyword evidence="2" id="KW-0067">ATP-binding</keyword>
<dbReference type="GO" id="GO:0043565">
    <property type="term" value="F:sequence-specific DNA binding"/>
    <property type="evidence" value="ECO:0007669"/>
    <property type="project" value="InterPro"/>
</dbReference>
<proteinExistence type="predicted"/>
<evidence type="ECO:0000256" key="6">
    <source>
        <dbReference type="SAM" id="MobiDB-lite"/>
    </source>
</evidence>
<dbReference type="SUPFAM" id="SSF52540">
    <property type="entry name" value="P-loop containing nucleoside triphosphate hydrolases"/>
    <property type="match status" value="1"/>
</dbReference>
<dbReference type="CDD" id="cd00009">
    <property type="entry name" value="AAA"/>
    <property type="match status" value="1"/>
</dbReference>
<sequence>MTSLPSFCPQTNETMWRQSWERCQTMESELSAAPRDMSQGALRQLLEQQHHLMHHSSAAVQDLAALVHPHRSLVLLCDAQGTVLQQAGDPHFLQRAEQVALRAGVSWAENHRGTNAIGTALVCAQPIKIHGSQHYLPDNRILSCHAAPIYDPYGQIIGVLDISGPSELEHHYALDLAQLYARQISRQMLESLCTPTRRLLHLHTDPGLLNSAFSGRLVLEDDMIVAADELAAHLLRQDWQELPGQDLNSVLDQAKNTSRPVTLHLSTATKTRPPVRPVQTQSVTADTPQLSPQQENALEPAVRAMQMGLSILLSGPSGSGKERMARELHRRHKTQSGPFVAINCAALPESLIEAELFGYEAGAFTGARRQGYAGKLRQAHGGVLFLDEIGDMPVGLQSRLLRVLQEREVQALGSERTHRLDFQLISASHQPLETLVCDGRFRADLYFRLQDYICKVPSLRERADLGDYISKELTVLAQGQAAPQLHPEALQRLQDYDWPGNYRQLRSVLLQIIVQDTPGRLWRAQDLPALPCLRSEHNSMMAPTLAPDSANRVISNYTAISAVPGTIPKAQTLKEQEYAAVQQALEQHQGNISQAARALGLHRSTLHRRLKEMTQLITAGDHHPESQESAWQ</sequence>
<dbReference type="Pfam" id="PF01590">
    <property type="entry name" value="GAF"/>
    <property type="match status" value="1"/>
</dbReference>
<name>A0A8H9IL27_9BURK</name>
<dbReference type="SMART" id="SM00382">
    <property type="entry name" value="AAA"/>
    <property type="match status" value="1"/>
</dbReference>
<evidence type="ECO:0000313" key="9">
    <source>
        <dbReference type="Proteomes" id="UP000608923"/>
    </source>
</evidence>
<dbReference type="GO" id="GO:0006355">
    <property type="term" value="P:regulation of DNA-templated transcription"/>
    <property type="evidence" value="ECO:0007669"/>
    <property type="project" value="InterPro"/>
</dbReference>
<dbReference type="SUPFAM" id="SSF55781">
    <property type="entry name" value="GAF domain-like"/>
    <property type="match status" value="1"/>
</dbReference>
<reference evidence="9" key="1">
    <citation type="journal article" date="2019" name="Int. J. Syst. Evol. Microbiol.">
        <title>The Global Catalogue of Microorganisms (GCM) 10K type strain sequencing project: providing services to taxonomists for standard genome sequencing and annotation.</title>
        <authorList>
            <consortium name="The Broad Institute Genomics Platform"/>
            <consortium name="The Broad Institute Genome Sequencing Center for Infectious Disease"/>
            <person name="Wu L."/>
            <person name="Ma J."/>
        </authorList>
    </citation>
    <scope>NUCLEOTIDE SEQUENCE [LARGE SCALE GENOMIC DNA]</scope>
    <source>
        <strain evidence="9">KCTC 42083</strain>
    </source>
</reference>
<dbReference type="InterPro" id="IPR058031">
    <property type="entry name" value="AAA_lid_NorR"/>
</dbReference>
<keyword evidence="5" id="KW-0804">Transcription</keyword>
<dbReference type="InterPro" id="IPR002078">
    <property type="entry name" value="Sigma_54_int"/>
</dbReference>
<dbReference type="FunFam" id="3.40.50.300:FF:000006">
    <property type="entry name" value="DNA-binding transcriptional regulator NtrC"/>
    <property type="match status" value="1"/>
</dbReference>
<evidence type="ECO:0000313" key="8">
    <source>
        <dbReference type="EMBL" id="GHC46030.1"/>
    </source>
</evidence>
<dbReference type="InterPro" id="IPR002197">
    <property type="entry name" value="HTH_Fis"/>
</dbReference>
<dbReference type="EMBL" id="BMZN01000002">
    <property type="protein sequence ID" value="GHC46030.1"/>
    <property type="molecule type" value="Genomic_DNA"/>
</dbReference>
<keyword evidence="9" id="KW-1185">Reference proteome</keyword>
<dbReference type="Gene3D" id="1.10.8.60">
    <property type="match status" value="1"/>
</dbReference>
<dbReference type="InterPro" id="IPR003018">
    <property type="entry name" value="GAF"/>
</dbReference>
<evidence type="ECO:0000256" key="4">
    <source>
        <dbReference type="ARBA" id="ARBA00023125"/>
    </source>
</evidence>
<dbReference type="InterPro" id="IPR029016">
    <property type="entry name" value="GAF-like_dom_sf"/>
</dbReference>
<feature type="compositionally biased region" description="Polar residues" evidence="6">
    <location>
        <begin position="258"/>
        <end position="270"/>
    </location>
</feature>
<dbReference type="Pfam" id="PF02954">
    <property type="entry name" value="HTH_8"/>
    <property type="match status" value="1"/>
</dbReference>
<dbReference type="Pfam" id="PF25601">
    <property type="entry name" value="AAA_lid_14"/>
    <property type="match status" value="1"/>
</dbReference>
<dbReference type="InterPro" id="IPR027417">
    <property type="entry name" value="P-loop_NTPase"/>
</dbReference>
<dbReference type="InterPro" id="IPR003593">
    <property type="entry name" value="AAA+_ATPase"/>
</dbReference>
<dbReference type="InterPro" id="IPR009057">
    <property type="entry name" value="Homeodomain-like_sf"/>
</dbReference>
<comment type="caution">
    <text evidence="8">The sequence shown here is derived from an EMBL/GenBank/DDBJ whole genome shotgun (WGS) entry which is preliminary data.</text>
</comment>
<dbReference type="Gene3D" id="1.10.10.60">
    <property type="entry name" value="Homeodomain-like"/>
    <property type="match status" value="1"/>
</dbReference>
<evidence type="ECO:0000259" key="7">
    <source>
        <dbReference type="PROSITE" id="PS50045"/>
    </source>
</evidence>
<evidence type="ECO:0000256" key="2">
    <source>
        <dbReference type="ARBA" id="ARBA00022840"/>
    </source>
</evidence>
<keyword evidence="4" id="KW-0238">DNA-binding</keyword>
<feature type="domain" description="Sigma-54 factor interaction" evidence="7">
    <location>
        <begin position="291"/>
        <end position="514"/>
    </location>
</feature>
<dbReference type="Gene3D" id="3.30.450.40">
    <property type="match status" value="1"/>
</dbReference>
<organism evidence="8 9">
    <name type="scientific">Alcaligenes pakistanensis</name>
    <dbReference type="NCBI Taxonomy" id="1482717"/>
    <lineage>
        <taxon>Bacteria</taxon>
        <taxon>Pseudomonadati</taxon>
        <taxon>Pseudomonadota</taxon>
        <taxon>Betaproteobacteria</taxon>
        <taxon>Burkholderiales</taxon>
        <taxon>Alcaligenaceae</taxon>
        <taxon>Alcaligenes</taxon>
    </lineage>
</organism>
<evidence type="ECO:0000256" key="3">
    <source>
        <dbReference type="ARBA" id="ARBA00023015"/>
    </source>
</evidence>
<protein>
    <submittedName>
        <fullName evidence="8">Sigma-54-dependent Fis family transcriptional regulator</fullName>
    </submittedName>
</protein>
<gene>
    <name evidence="8" type="ORF">GCM10010096_16990</name>
</gene>
<keyword evidence="3" id="KW-0805">Transcription regulation</keyword>
<dbReference type="PRINTS" id="PR01590">
    <property type="entry name" value="HTHFIS"/>
</dbReference>
<dbReference type="RefSeq" id="WP_189392092.1">
    <property type="nucleotide sequence ID" value="NZ_BMZN01000002.1"/>
</dbReference>
<accession>A0A8H9IL27</accession>
<keyword evidence="1" id="KW-0547">Nucleotide-binding</keyword>
<dbReference type="GO" id="GO:0005524">
    <property type="term" value="F:ATP binding"/>
    <property type="evidence" value="ECO:0007669"/>
    <property type="project" value="UniProtKB-KW"/>
</dbReference>
<dbReference type="PANTHER" id="PTHR32071">
    <property type="entry name" value="TRANSCRIPTIONAL REGULATORY PROTEIN"/>
    <property type="match status" value="1"/>
</dbReference>
<dbReference type="PROSITE" id="PS50045">
    <property type="entry name" value="SIGMA54_INTERACT_4"/>
    <property type="match status" value="1"/>
</dbReference>
<evidence type="ECO:0000256" key="1">
    <source>
        <dbReference type="ARBA" id="ARBA00022741"/>
    </source>
</evidence>
<dbReference type="AlphaFoldDB" id="A0A8H9IL27"/>
<dbReference type="Gene3D" id="3.40.50.300">
    <property type="entry name" value="P-loop containing nucleotide triphosphate hydrolases"/>
    <property type="match status" value="1"/>
</dbReference>
<evidence type="ECO:0000256" key="5">
    <source>
        <dbReference type="ARBA" id="ARBA00023163"/>
    </source>
</evidence>
<feature type="region of interest" description="Disordered" evidence="6">
    <location>
        <begin position="258"/>
        <end position="293"/>
    </location>
</feature>
<dbReference type="SUPFAM" id="SSF46689">
    <property type="entry name" value="Homeodomain-like"/>
    <property type="match status" value="1"/>
</dbReference>